<evidence type="ECO:0000313" key="1">
    <source>
        <dbReference type="EnsemblPlants" id="cds.evm.model.05.1323"/>
    </source>
</evidence>
<dbReference type="EnsemblPlants" id="evm.model.05.1323">
    <property type="protein sequence ID" value="cds.evm.model.05.1323"/>
    <property type="gene ID" value="evm.TU.05.1323"/>
</dbReference>
<protein>
    <submittedName>
        <fullName evidence="1">Uncharacterized protein</fullName>
    </submittedName>
</protein>
<name>A0A803PKW4_CANSA</name>
<keyword evidence="2" id="KW-1185">Reference proteome</keyword>
<dbReference type="Proteomes" id="UP000596661">
    <property type="component" value="Chromosome 5"/>
</dbReference>
<evidence type="ECO:0000313" key="2">
    <source>
        <dbReference type="Proteomes" id="UP000596661"/>
    </source>
</evidence>
<dbReference type="AlphaFoldDB" id="A0A803PKW4"/>
<proteinExistence type="predicted"/>
<dbReference type="Gramene" id="evm.model.05.1323">
    <property type="protein sequence ID" value="cds.evm.model.05.1323"/>
    <property type="gene ID" value="evm.TU.05.1323"/>
</dbReference>
<sequence>MGSLSCMGPTWTERATHIQIGFRSNYYYDIFMITGAREFSNYNSSSSSSSDDYDKDLDFENMFNSPC</sequence>
<reference evidence="1" key="2">
    <citation type="submission" date="2021-03" db="UniProtKB">
        <authorList>
            <consortium name="EnsemblPlants"/>
        </authorList>
    </citation>
    <scope>IDENTIFICATION</scope>
</reference>
<dbReference type="EMBL" id="UZAU01000525">
    <property type="status" value="NOT_ANNOTATED_CDS"/>
    <property type="molecule type" value="Genomic_DNA"/>
</dbReference>
<reference evidence="1" key="1">
    <citation type="submission" date="2018-11" db="EMBL/GenBank/DDBJ databases">
        <authorList>
            <person name="Grassa J C."/>
        </authorList>
    </citation>
    <scope>NUCLEOTIDE SEQUENCE [LARGE SCALE GENOMIC DNA]</scope>
</reference>
<accession>A0A803PKW4</accession>
<organism evidence="1 2">
    <name type="scientific">Cannabis sativa</name>
    <name type="common">Hemp</name>
    <name type="synonym">Marijuana</name>
    <dbReference type="NCBI Taxonomy" id="3483"/>
    <lineage>
        <taxon>Eukaryota</taxon>
        <taxon>Viridiplantae</taxon>
        <taxon>Streptophyta</taxon>
        <taxon>Embryophyta</taxon>
        <taxon>Tracheophyta</taxon>
        <taxon>Spermatophyta</taxon>
        <taxon>Magnoliopsida</taxon>
        <taxon>eudicotyledons</taxon>
        <taxon>Gunneridae</taxon>
        <taxon>Pentapetalae</taxon>
        <taxon>rosids</taxon>
        <taxon>fabids</taxon>
        <taxon>Rosales</taxon>
        <taxon>Cannabaceae</taxon>
        <taxon>Cannabis</taxon>
    </lineage>
</organism>